<gene>
    <name evidence="8" type="ORF">NEMVEDRAFT_v1g205247</name>
</gene>
<dbReference type="HOGENOM" id="CLU_009579_14_1_1"/>
<keyword evidence="9" id="KW-1185">Reference proteome</keyword>
<keyword evidence="3 6" id="KW-0812">Transmembrane</keyword>
<evidence type="ECO:0000259" key="7">
    <source>
        <dbReference type="PROSITE" id="PS50262"/>
    </source>
</evidence>
<name>A7S192_NEMVE</name>
<dbReference type="Proteomes" id="UP000001593">
    <property type="component" value="Unassembled WGS sequence"/>
</dbReference>
<dbReference type="AlphaFoldDB" id="A7S192"/>
<keyword evidence="5 6" id="KW-0472">Membrane</keyword>
<dbReference type="OMA" id="TNESECW"/>
<sequence length="281" mass="31175">MAVNSSNVPLCWGVDFSSLAANKSFLIFICVLNNSAAMSSVFGNLTVIVSIWRTPSIHSPSFVLISIRCVLDMSIGLFMQGLCSPVLLLLYVDNLQGFCSAAGPWLQMGLFINGAILFMVMLTAMDIFSAIKLKLRYRQLVTTRRMIIAVVLMVLLSAALSALSVTLPLVEHFLVMTVVVGIALNMTFFFYGLSYNELRRHQRTVQPCQQTTTSIAKYRKTFTTLVLILGFLLLCYLPADLTFLVVAIYGFTEASIQAVADVFSLQDWETRCIRMFTTLGP</sequence>
<feature type="transmembrane region" description="Helical" evidence="6">
    <location>
        <begin position="225"/>
        <end position="251"/>
    </location>
</feature>
<accession>A7S192</accession>
<evidence type="ECO:0000256" key="3">
    <source>
        <dbReference type="ARBA" id="ARBA00022692"/>
    </source>
</evidence>
<evidence type="ECO:0000256" key="1">
    <source>
        <dbReference type="ARBA" id="ARBA00004651"/>
    </source>
</evidence>
<evidence type="ECO:0000313" key="9">
    <source>
        <dbReference type="Proteomes" id="UP000001593"/>
    </source>
</evidence>
<dbReference type="PANTHER" id="PTHR22750">
    <property type="entry name" value="G-PROTEIN COUPLED RECEPTOR"/>
    <property type="match status" value="1"/>
</dbReference>
<dbReference type="PhylomeDB" id="A7S192"/>
<evidence type="ECO:0000313" key="8">
    <source>
        <dbReference type="EMBL" id="EDO42594.1"/>
    </source>
</evidence>
<dbReference type="GO" id="GO:0005886">
    <property type="term" value="C:plasma membrane"/>
    <property type="evidence" value="ECO:0007669"/>
    <property type="project" value="UniProtKB-SubCell"/>
</dbReference>
<keyword evidence="2" id="KW-1003">Cell membrane</keyword>
<evidence type="ECO:0000256" key="4">
    <source>
        <dbReference type="ARBA" id="ARBA00022989"/>
    </source>
</evidence>
<dbReference type="InParanoid" id="A7S192"/>
<dbReference type="CDD" id="cd00637">
    <property type="entry name" value="7tm_classA_rhodopsin-like"/>
    <property type="match status" value="1"/>
</dbReference>
<dbReference type="InterPro" id="IPR019424">
    <property type="entry name" value="7TM_GPCR_Srsx"/>
</dbReference>
<keyword evidence="4 6" id="KW-1133">Transmembrane helix</keyword>
<evidence type="ECO:0000256" key="6">
    <source>
        <dbReference type="SAM" id="Phobius"/>
    </source>
</evidence>
<dbReference type="PROSITE" id="PS50262">
    <property type="entry name" value="G_PROTEIN_RECEP_F1_2"/>
    <property type="match status" value="1"/>
</dbReference>
<organism evidence="8 9">
    <name type="scientific">Nematostella vectensis</name>
    <name type="common">Starlet sea anemone</name>
    <dbReference type="NCBI Taxonomy" id="45351"/>
    <lineage>
        <taxon>Eukaryota</taxon>
        <taxon>Metazoa</taxon>
        <taxon>Cnidaria</taxon>
        <taxon>Anthozoa</taxon>
        <taxon>Hexacorallia</taxon>
        <taxon>Actiniaria</taxon>
        <taxon>Edwardsiidae</taxon>
        <taxon>Nematostella</taxon>
    </lineage>
</organism>
<dbReference type="Gene3D" id="1.20.1070.10">
    <property type="entry name" value="Rhodopsin 7-helix transmembrane proteins"/>
    <property type="match status" value="1"/>
</dbReference>
<dbReference type="Pfam" id="PF10320">
    <property type="entry name" value="7TM_GPCR_Srsx"/>
    <property type="match status" value="1"/>
</dbReference>
<feature type="transmembrane region" description="Helical" evidence="6">
    <location>
        <begin position="146"/>
        <end position="167"/>
    </location>
</feature>
<evidence type="ECO:0000256" key="5">
    <source>
        <dbReference type="ARBA" id="ARBA00023136"/>
    </source>
</evidence>
<dbReference type="InterPro" id="IPR017452">
    <property type="entry name" value="GPCR_Rhodpsn_7TM"/>
</dbReference>
<evidence type="ECO:0000256" key="2">
    <source>
        <dbReference type="ARBA" id="ARBA00022475"/>
    </source>
</evidence>
<feature type="transmembrane region" description="Helical" evidence="6">
    <location>
        <begin position="73"/>
        <end position="92"/>
    </location>
</feature>
<feature type="transmembrane region" description="Helical" evidence="6">
    <location>
        <begin position="173"/>
        <end position="193"/>
    </location>
</feature>
<reference evidence="8 9" key="1">
    <citation type="journal article" date="2007" name="Science">
        <title>Sea anemone genome reveals ancestral eumetazoan gene repertoire and genomic organization.</title>
        <authorList>
            <person name="Putnam N.H."/>
            <person name="Srivastava M."/>
            <person name="Hellsten U."/>
            <person name="Dirks B."/>
            <person name="Chapman J."/>
            <person name="Salamov A."/>
            <person name="Terry A."/>
            <person name="Shapiro H."/>
            <person name="Lindquist E."/>
            <person name="Kapitonov V.V."/>
            <person name="Jurka J."/>
            <person name="Genikhovich G."/>
            <person name="Grigoriev I.V."/>
            <person name="Lucas S.M."/>
            <person name="Steele R.E."/>
            <person name="Finnerty J.R."/>
            <person name="Technau U."/>
            <person name="Martindale M.Q."/>
            <person name="Rokhsar D.S."/>
        </authorList>
    </citation>
    <scope>NUCLEOTIDE SEQUENCE [LARGE SCALE GENOMIC DNA]</scope>
    <source>
        <strain evidence="9">CH2 X CH6</strain>
    </source>
</reference>
<dbReference type="SUPFAM" id="SSF81321">
    <property type="entry name" value="Family A G protein-coupled receptor-like"/>
    <property type="match status" value="1"/>
</dbReference>
<feature type="transmembrane region" description="Helical" evidence="6">
    <location>
        <begin position="104"/>
        <end position="125"/>
    </location>
</feature>
<comment type="subcellular location">
    <subcellularLocation>
        <location evidence="1">Cell membrane</location>
        <topology evidence="1">Multi-pass membrane protein</topology>
    </subcellularLocation>
</comment>
<protein>
    <recommendedName>
        <fullName evidence="7">G-protein coupled receptors family 1 profile domain-containing protein</fullName>
    </recommendedName>
</protein>
<feature type="transmembrane region" description="Helical" evidence="6">
    <location>
        <begin position="25"/>
        <end position="52"/>
    </location>
</feature>
<feature type="domain" description="G-protein coupled receptors family 1 profile" evidence="7">
    <location>
        <begin position="43"/>
        <end position="281"/>
    </location>
</feature>
<dbReference type="EMBL" id="DS469563">
    <property type="protein sequence ID" value="EDO42594.1"/>
    <property type="molecule type" value="Genomic_DNA"/>
</dbReference>
<proteinExistence type="predicted"/>